<name>A0A7D7S6M1_9NEIS</name>
<dbReference type="RefSeq" id="WP_182121607.1">
    <property type="nucleotide sequence ID" value="NZ_CP059567.1"/>
</dbReference>
<dbReference type="AlphaFoldDB" id="A0A7D7S6M1"/>
<gene>
    <name evidence="1" type="ORF">H3L94_08100</name>
</gene>
<dbReference type="EMBL" id="CP059567">
    <property type="protein sequence ID" value="QMT39828.1"/>
    <property type="molecule type" value="Genomic_DNA"/>
</dbReference>
<accession>A0A7D7S6M1</accession>
<evidence type="ECO:0000313" key="2">
    <source>
        <dbReference type="Proteomes" id="UP000514752"/>
    </source>
</evidence>
<organism evidence="1 2">
    <name type="scientific">Neisseria shayeganii</name>
    <dbReference type="NCBI Taxonomy" id="607712"/>
    <lineage>
        <taxon>Bacteria</taxon>
        <taxon>Pseudomonadati</taxon>
        <taxon>Pseudomonadota</taxon>
        <taxon>Betaproteobacteria</taxon>
        <taxon>Neisseriales</taxon>
        <taxon>Neisseriaceae</taxon>
        <taxon>Neisseria</taxon>
    </lineage>
</organism>
<evidence type="ECO:0000313" key="1">
    <source>
        <dbReference type="EMBL" id="QMT39828.1"/>
    </source>
</evidence>
<proteinExistence type="predicted"/>
<dbReference type="Proteomes" id="UP000514752">
    <property type="component" value="Chromosome"/>
</dbReference>
<sequence>MLRLPEKTYYVTFLVEVALISLNLSGSPNAVKEMPTRYECVTVGWKSFAKHRYRQRIPRCALLVHLETNQVSGILPDT</sequence>
<protein>
    <submittedName>
        <fullName evidence="1">Uncharacterized protein</fullName>
    </submittedName>
</protein>
<dbReference type="KEGG" id="nsg:H3L94_08100"/>
<reference evidence="1 2" key="1">
    <citation type="submission" date="2020-07" db="EMBL/GenBank/DDBJ databases">
        <title>Genomic diversity of species in the Neisseriaceae family.</title>
        <authorList>
            <person name="Vincent A.T."/>
            <person name="Bernet E."/>
            <person name="Veyrier F.J."/>
        </authorList>
    </citation>
    <scope>NUCLEOTIDE SEQUENCE [LARGE SCALE GENOMIC DNA]</scope>
    <source>
        <strain evidence="1 2">DSM 22244</strain>
    </source>
</reference>